<sequence length="231" mass="24485">MTTAQRGRPGPRRTLTDEAIVTAALELLDRRGADAVSIRGIAAELGVAPNALYTYFPDKAAVLRAVADRLIGEYDLGALANPARPWRQRLHDLALSLRSRLLDHPGATAMLLGAPMDGPRALALGEALLAVVGEAGLDERDAARASYLLIVYVLGSIALEAAEVEPTRPAPPEAQRVAARKAAFDAVPATTYPLTAASADVMSRYITTEQFRWGLDRVIDGFAGPAAAAHQ</sequence>
<evidence type="ECO:0000256" key="4">
    <source>
        <dbReference type="PROSITE-ProRule" id="PRU00335"/>
    </source>
</evidence>
<keyword evidence="1" id="KW-0805">Transcription regulation</keyword>
<proteinExistence type="predicted"/>
<dbReference type="InterPro" id="IPR009057">
    <property type="entry name" value="Homeodomain-like_sf"/>
</dbReference>
<feature type="DNA-binding region" description="H-T-H motif" evidence="4">
    <location>
        <begin position="37"/>
        <end position="56"/>
    </location>
</feature>
<dbReference type="Pfam" id="PF00440">
    <property type="entry name" value="TetR_N"/>
    <property type="match status" value="1"/>
</dbReference>
<reference evidence="6" key="1">
    <citation type="submission" date="2021-01" db="EMBL/GenBank/DDBJ databases">
        <title>WGS of actinomycetes isolated from Thailand.</title>
        <authorList>
            <person name="Thawai C."/>
        </authorList>
    </citation>
    <scope>NUCLEOTIDE SEQUENCE</scope>
    <source>
        <strain evidence="6">RCU-197</strain>
    </source>
</reference>
<dbReference type="InterPro" id="IPR036271">
    <property type="entry name" value="Tet_transcr_reg_TetR-rel_C_sf"/>
</dbReference>
<dbReference type="InterPro" id="IPR001647">
    <property type="entry name" value="HTH_TetR"/>
</dbReference>
<dbReference type="PANTHER" id="PTHR30055">
    <property type="entry name" value="HTH-TYPE TRANSCRIPTIONAL REGULATOR RUTR"/>
    <property type="match status" value="1"/>
</dbReference>
<evidence type="ECO:0000256" key="3">
    <source>
        <dbReference type="ARBA" id="ARBA00023163"/>
    </source>
</evidence>
<evidence type="ECO:0000313" key="7">
    <source>
        <dbReference type="Proteomes" id="UP000661858"/>
    </source>
</evidence>
<evidence type="ECO:0000256" key="2">
    <source>
        <dbReference type="ARBA" id="ARBA00023125"/>
    </source>
</evidence>
<dbReference type="GO" id="GO:0003700">
    <property type="term" value="F:DNA-binding transcription factor activity"/>
    <property type="evidence" value="ECO:0007669"/>
    <property type="project" value="TreeGrafter"/>
</dbReference>
<gene>
    <name evidence="6" type="ORF">JK359_35980</name>
</gene>
<dbReference type="PROSITE" id="PS50977">
    <property type="entry name" value="HTH_TETR_2"/>
    <property type="match status" value="1"/>
</dbReference>
<dbReference type="GO" id="GO:0000976">
    <property type="term" value="F:transcription cis-regulatory region binding"/>
    <property type="evidence" value="ECO:0007669"/>
    <property type="project" value="TreeGrafter"/>
</dbReference>
<accession>A0A937EPS2</accession>
<keyword evidence="2 4" id="KW-0238">DNA-binding</keyword>
<feature type="domain" description="HTH tetR-type" evidence="5">
    <location>
        <begin position="14"/>
        <end position="74"/>
    </location>
</feature>
<keyword evidence="7" id="KW-1185">Reference proteome</keyword>
<dbReference type="EMBL" id="JAERRK010000030">
    <property type="protein sequence ID" value="MBL1087292.1"/>
    <property type="molecule type" value="Genomic_DNA"/>
</dbReference>
<name>A0A937EPS2_9ACTN</name>
<dbReference type="Pfam" id="PF02909">
    <property type="entry name" value="TetR_C_1"/>
    <property type="match status" value="1"/>
</dbReference>
<protein>
    <submittedName>
        <fullName evidence="6">TetR/AcrR family transcriptional regulator</fullName>
    </submittedName>
</protein>
<dbReference type="Proteomes" id="UP000661858">
    <property type="component" value="Unassembled WGS sequence"/>
</dbReference>
<dbReference type="GO" id="GO:0045892">
    <property type="term" value="P:negative regulation of DNA-templated transcription"/>
    <property type="evidence" value="ECO:0007669"/>
    <property type="project" value="InterPro"/>
</dbReference>
<dbReference type="Gene3D" id="1.10.357.10">
    <property type="entry name" value="Tetracycline Repressor, domain 2"/>
    <property type="match status" value="1"/>
</dbReference>
<dbReference type="InterPro" id="IPR050109">
    <property type="entry name" value="HTH-type_TetR-like_transc_reg"/>
</dbReference>
<dbReference type="PANTHER" id="PTHR30055:SF151">
    <property type="entry name" value="TRANSCRIPTIONAL REGULATORY PROTEIN"/>
    <property type="match status" value="1"/>
</dbReference>
<organism evidence="6 7">
    <name type="scientific">Streptomyces actinomycinicus</name>
    <dbReference type="NCBI Taxonomy" id="1695166"/>
    <lineage>
        <taxon>Bacteria</taxon>
        <taxon>Bacillati</taxon>
        <taxon>Actinomycetota</taxon>
        <taxon>Actinomycetes</taxon>
        <taxon>Kitasatosporales</taxon>
        <taxon>Streptomycetaceae</taxon>
        <taxon>Streptomyces</taxon>
    </lineage>
</organism>
<dbReference type="RefSeq" id="WP_201843831.1">
    <property type="nucleotide sequence ID" value="NZ_JAERRK010000030.1"/>
</dbReference>
<dbReference type="SUPFAM" id="SSF46689">
    <property type="entry name" value="Homeodomain-like"/>
    <property type="match status" value="1"/>
</dbReference>
<evidence type="ECO:0000259" key="5">
    <source>
        <dbReference type="PROSITE" id="PS50977"/>
    </source>
</evidence>
<evidence type="ECO:0000256" key="1">
    <source>
        <dbReference type="ARBA" id="ARBA00023015"/>
    </source>
</evidence>
<dbReference type="AlphaFoldDB" id="A0A937EPS2"/>
<dbReference type="InterPro" id="IPR004111">
    <property type="entry name" value="Repressor_TetR_C"/>
</dbReference>
<evidence type="ECO:0000313" key="6">
    <source>
        <dbReference type="EMBL" id="MBL1087292.1"/>
    </source>
</evidence>
<comment type="caution">
    <text evidence="6">The sequence shown here is derived from an EMBL/GenBank/DDBJ whole genome shotgun (WGS) entry which is preliminary data.</text>
</comment>
<dbReference type="SUPFAM" id="SSF48498">
    <property type="entry name" value="Tetracyclin repressor-like, C-terminal domain"/>
    <property type="match status" value="1"/>
</dbReference>
<dbReference type="PRINTS" id="PR00455">
    <property type="entry name" value="HTHTETR"/>
</dbReference>
<keyword evidence="3" id="KW-0804">Transcription</keyword>